<evidence type="ECO:0000313" key="1">
    <source>
        <dbReference type="EMBL" id="GMS79693.1"/>
    </source>
</evidence>
<sequence length="104" mass="11452">SIVSSRRCSSMTLDVSLLERLSTIFSGPSTLSAKLDSSTPRYSSSHLFASSTTKDLGEFLFISSDLLKLSRQRFSSEPSEVSSAFKAVFDLSLLDLPFLGRRYS</sequence>
<reference evidence="1" key="1">
    <citation type="submission" date="2023-10" db="EMBL/GenBank/DDBJ databases">
        <title>Genome assembly of Pristionchus species.</title>
        <authorList>
            <person name="Yoshida K."/>
            <person name="Sommer R.J."/>
        </authorList>
    </citation>
    <scope>NUCLEOTIDE SEQUENCE</scope>
    <source>
        <strain evidence="1">RS0144</strain>
    </source>
</reference>
<comment type="caution">
    <text evidence="1">The sequence shown here is derived from an EMBL/GenBank/DDBJ whole genome shotgun (WGS) entry which is preliminary data.</text>
</comment>
<feature type="non-terminal residue" evidence="1">
    <location>
        <position position="104"/>
    </location>
</feature>
<keyword evidence="2" id="KW-1185">Reference proteome</keyword>
<dbReference type="EMBL" id="BTSX01000001">
    <property type="protein sequence ID" value="GMS79693.1"/>
    <property type="molecule type" value="Genomic_DNA"/>
</dbReference>
<evidence type="ECO:0000313" key="2">
    <source>
        <dbReference type="Proteomes" id="UP001432027"/>
    </source>
</evidence>
<name>A0AAV5SG82_9BILA</name>
<proteinExistence type="predicted"/>
<dbReference type="AlphaFoldDB" id="A0AAV5SG82"/>
<gene>
    <name evidence="1" type="ORF">PENTCL1PPCAC_1868</name>
</gene>
<dbReference type="Proteomes" id="UP001432027">
    <property type="component" value="Unassembled WGS sequence"/>
</dbReference>
<organism evidence="1 2">
    <name type="scientific">Pristionchus entomophagus</name>
    <dbReference type="NCBI Taxonomy" id="358040"/>
    <lineage>
        <taxon>Eukaryota</taxon>
        <taxon>Metazoa</taxon>
        <taxon>Ecdysozoa</taxon>
        <taxon>Nematoda</taxon>
        <taxon>Chromadorea</taxon>
        <taxon>Rhabditida</taxon>
        <taxon>Rhabditina</taxon>
        <taxon>Diplogasteromorpha</taxon>
        <taxon>Diplogasteroidea</taxon>
        <taxon>Neodiplogasteridae</taxon>
        <taxon>Pristionchus</taxon>
    </lineage>
</organism>
<protein>
    <submittedName>
        <fullName evidence="1">Uncharacterized protein</fullName>
    </submittedName>
</protein>
<accession>A0AAV5SG82</accession>
<feature type="non-terminal residue" evidence="1">
    <location>
        <position position="1"/>
    </location>
</feature>